<keyword evidence="7" id="KW-0626">Porin</keyword>
<evidence type="ECO:0000256" key="1">
    <source>
        <dbReference type="ARBA" id="ARBA00004571"/>
    </source>
</evidence>
<dbReference type="InterPro" id="IPR050330">
    <property type="entry name" value="Bact_OuterMem_StrucFunc"/>
</dbReference>
<dbReference type="SUPFAM" id="SSF103088">
    <property type="entry name" value="OmpA-like"/>
    <property type="match status" value="1"/>
</dbReference>
<comment type="subcellular location">
    <subcellularLocation>
        <location evidence="1">Cell outer membrane</location>
        <topology evidence="1">Multi-pass membrane protein</topology>
    </subcellularLocation>
</comment>
<feature type="region of interest" description="Disordered" evidence="11">
    <location>
        <begin position="208"/>
        <end position="231"/>
    </location>
</feature>
<comment type="caution">
    <text evidence="14">The sequence shown here is derived from an EMBL/GenBank/DDBJ whole genome shotgun (WGS) entry which is preliminary data.</text>
</comment>
<evidence type="ECO:0000256" key="3">
    <source>
        <dbReference type="ARBA" id="ARBA00022452"/>
    </source>
</evidence>
<dbReference type="Gene3D" id="2.40.160.20">
    <property type="match status" value="1"/>
</dbReference>
<keyword evidence="9" id="KW-0998">Cell outer membrane</keyword>
<gene>
    <name evidence="14" type="ORF">F6V25_09220</name>
</gene>
<sequence>MRRFIVSILLGTVIMSAHRDCLAAVDFRAPRQAAAVTPSVSLTPVAGMLVFDGHSNLEASPSYGLRLGYDIIGRNAIDSLGIEAGLDVAMTRLKSNKSSVNAYLLRTEALYSLRPRERFVPSFAIGVGGMYVDGGGSPSSANAFFDYGASAKYFLKDYLALRMDLRHLFVYRDMAARSNFEASLGLSFLLGYDKSLKRVPPVDSDKDGVPDYLDKCPETPKGVKVDRDGCPMDSDGDGVPDYLDKCPGTPPGVKVDKDGCPFDSDGDGIPDYLDKCPGTAADVKVDKDGCPAKTTEQAETAAPATAVQAPAGAAAGEKTTTNLAAPAAAPPAAAVPRKGPQPAPGTAMTDCIAKLNGVTLLDSDCDGVPNYLDKCPGTPWGVPVDKDGCPLGSATAVPTAPAVTAPAPPPPPVAAPVVAAPTVAAPAVAAPVVAAPVVAAPVVAAPVPPAAVVAVPTVPAPRPAMAPVRSTPPVAAAPIAPAPQKPGPEPEPPEATPILIDVPIKPFLPRKGMSSAGYFTAAMDSCPATPDSRIVYDEKPLMKLVITFRVDKADINPKYYQKIKAIYEFMKKNPQVSAHVEGHADYTGPFDYNMTLSRVRAVNIKNQILHNGDIDPERISINAYGCSIPVASNRTAEGRRKNRRGVTVITLTTQGPTVVQ</sequence>
<dbReference type="InterPro" id="IPR003367">
    <property type="entry name" value="Thrombospondin_3-like_rpt"/>
</dbReference>
<keyword evidence="5 12" id="KW-0732">Signal</keyword>
<dbReference type="GO" id="GO:0005509">
    <property type="term" value="F:calcium ion binding"/>
    <property type="evidence" value="ECO:0007669"/>
    <property type="project" value="InterPro"/>
</dbReference>
<dbReference type="Pfam" id="PF02412">
    <property type="entry name" value="TSP_3"/>
    <property type="match status" value="4"/>
</dbReference>
<feature type="domain" description="OmpA-like" evidence="13">
    <location>
        <begin position="535"/>
        <end position="653"/>
    </location>
</feature>
<dbReference type="Gene3D" id="4.10.1080.10">
    <property type="entry name" value="TSP type-3 repeat"/>
    <property type="match status" value="1"/>
</dbReference>
<dbReference type="InterPro" id="IPR036737">
    <property type="entry name" value="OmpA-like_sf"/>
</dbReference>
<dbReference type="InterPro" id="IPR027385">
    <property type="entry name" value="Beta-barrel_OMP"/>
</dbReference>
<feature type="compositionally biased region" description="Basic and acidic residues" evidence="11">
    <location>
        <begin position="208"/>
        <end position="230"/>
    </location>
</feature>
<evidence type="ECO:0000256" key="2">
    <source>
        <dbReference type="ARBA" id="ARBA00022448"/>
    </source>
</evidence>
<organism evidence="14 15">
    <name type="scientific">Oryzomonas japonica</name>
    <dbReference type="NCBI Taxonomy" id="2603858"/>
    <lineage>
        <taxon>Bacteria</taxon>
        <taxon>Pseudomonadati</taxon>
        <taxon>Thermodesulfobacteriota</taxon>
        <taxon>Desulfuromonadia</taxon>
        <taxon>Geobacterales</taxon>
        <taxon>Geobacteraceae</taxon>
        <taxon>Oryzomonas</taxon>
    </lineage>
</organism>
<evidence type="ECO:0000313" key="14">
    <source>
        <dbReference type="EMBL" id="KAB0665260.1"/>
    </source>
</evidence>
<dbReference type="PROSITE" id="PS51123">
    <property type="entry name" value="OMPA_2"/>
    <property type="match status" value="1"/>
</dbReference>
<dbReference type="SUPFAM" id="SSF56925">
    <property type="entry name" value="OMPA-like"/>
    <property type="match status" value="1"/>
</dbReference>
<feature type="region of interest" description="Disordered" evidence="11">
    <location>
        <begin position="294"/>
        <end position="317"/>
    </location>
</feature>
<dbReference type="InterPro" id="IPR011250">
    <property type="entry name" value="OMP/PagP_B-barrel"/>
</dbReference>
<evidence type="ECO:0000256" key="8">
    <source>
        <dbReference type="ARBA" id="ARBA00023136"/>
    </source>
</evidence>
<protein>
    <submittedName>
        <fullName evidence="14">OmpA family protein</fullName>
    </submittedName>
</protein>
<dbReference type="GO" id="GO:0006811">
    <property type="term" value="P:monoatomic ion transport"/>
    <property type="evidence" value="ECO:0007669"/>
    <property type="project" value="UniProtKB-KW"/>
</dbReference>
<evidence type="ECO:0000256" key="6">
    <source>
        <dbReference type="ARBA" id="ARBA00023065"/>
    </source>
</evidence>
<dbReference type="Proteomes" id="UP000420562">
    <property type="component" value="Unassembled WGS sequence"/>
</dbReference>
<evidence type="ECO:0000256" key="4">
    <source>
        <dbReference type="ARBA" id="ARBA00022692"/>
    </source>
</evidence>
<dbReference type="InterPro" id="IPR006664">
    <property type="entry name" value="OMP_bac"/>
</dbReference>
<keyword evidence="6" id="KW-0406">Ion transport</keyword>
<dbReference type="GO" id="GO:0009279">
    <property type="term" value="C:cell outer membrane"/>
    <property type="evidence" value="ECO:0007669"/>
    <property type="project" value="UniProtKB-SubCell"/>
</dbReference>
<dbReference type="EMBL" id="VZQZ01000005">
    <property type="protein sequence ID" value="KAB0665260.1"/>
    <property type="molecule type" value="Genomic_DNA"/>
</dbReference>
<dbReference type="SUPFAM" id="SSF103647">
    <property type="entry name" value="TSP type-3 repeat"/>
    <property type="match status" value="2"/>
</dbReference>
<evidence type="ECO:0000256" key="9">
    <source>
        <dbReference type="ARBA" id="ARBA00023237"/>
    </source>
</evidence>
<dbReference type="InterPro" id="IPR028974">
    <property type="entry name" value="TSP_type-3_rpt"/>
</dbReference>
<evidence type="ECO:0000256" key="10">
    <source>
        <dbReference type="PROSITE-ProRule" id="PRU00473"/>
    </source>
</evidence>
<evidence type="ECO:0000259" key="13">
    <source>
        <dbReference type="PROSITE" id="PS51123"/>
    </source>
</evidence>
<keyword evidence="15" id="KW-1185">Reference proteome</keyword>
<dbReference type="PANTHER" id="PTHR30329">
    <property type="entry name" value="STATOR ELEMENT OF FLAGELLAR MOTOR COMPLEX"/>
    <property type="match status" value="1"/>
</dbReference>
<proteinExistence type="predicted"/>
<feature type="chain" id="PRO_5029897773" evidence="12">
    <location>
        <begin position="20"/>
        <end position="660"/>
    </location>
</feature>
<dbReference type="PANTHER" id="PTHR30329:SF21">
    <property type="entry name" value="LIPOPROTEIN YIAD-RELATED"/>
    <property type="match status" value="1"/>
</dbReference>
<dbReference type="AlphaFoldDB" id="A0A7J4ZQD1"/>
<evidence type="ECO:0000313" key="15">
    <source>
        <dbReference type="Proteomes" id="UP000420562"/>
    </source>
</evidence>
<dbReference type="RefSeq" id="WP_151128308.1">
    <property type="nucleotide sequence ID" value="NZ_VZQZ01000005.1"/>
</dbReference>
<evidence type="ECO:0000256" key="12">
    <source>
        <dbReference type="SAM" id="SignalP"/>
    </source>
</evidence>
<dbReference type="InterPro" id="IPR006665">
    <property type="entry name" value="OmpA-like"/>
</dbReference>
<dbReference type="Pfam" id="PF00691">
    <property type="entry name" value="OmpA"/>
    <property type="match status" value="1"/>
</dbReference>
<evidence type="ECO:0000256" key="5">
    <source>
        <dbReference type="ARBA" id="ARBA00022729"/>
    </source>
</evidence>
<accession>A0A7J4ZQD1</accession>
<evidence type="ECO:0000256" key="7">
    <source>
        <dbReference type="ARBA" id="ARBA00023114"/>
    </source>
</evidence>
<keyword evidence="8 10" id="KW-0472">Membrane</keyword>
<dbReference type="CDD" id="cd07185">
    <property type="entry name" value="OmpA_C-like"/>
    <property type="match status" value="1"/>
</dbReference>
<reference evidence="14 15" key="1">
    <citation type="submission" date="2019-09" db="EMBL/GenBank/DDBJ databases">
        <title>Geobacter sp. Red96, a novel strain isolated from paddy soil.</title>
        <authorList>
            <person name="Xu Z."/>
            <person name="Masuda Y."/>
            <person name="Itoh H."/>
            <person name="Senoo K."/>
        </authorList>
    </citation>
    <scope>NUCLEOTIDE SEQUENCE [LARGE SCALE GENOMIC DNA]</scope>
    <source>
        <strain evidence="14 15">Red96</strain>
    </source>
</reference>
<dbReference type="GO" id="GO:0007155">
    <property type="term" value="P:cell adhesion"/>
    <property type="evidence" value="ECO:0007669"/>
    <property type="project" value="InterPro"/>
</dbReference>
<name>A0A7J4ZQD1_9BACT</name>
<dbReference type="PRINTS" id="PR01021">
    <property type="entry name" value="OMPADOMAIN"/>
</dbReference>
<keyword evidence="3" id="KW-1134">Transmembrane beta strand</keyword>
<keyword evidence="4" id="KW-0812">Transmembrane</keyword>
<dbReference type="GO" id="GO:0015288">
    <property type="term" value="F:porin activity"/>
    <property type="evidence" value="ECO:0007669"/>
    <property type="project" value="UniProtKB-KW"/>
</dbReference>
<keyword evidence="2" id="KW-0813">Transport</keyword>
<dbReference type="Pfam" id="PF13505">
    <property type="entry name" value="OMP_b-brl"/>
    <property type="match status" value="1"/>
</dbReference>
<dbReference type="Gene3D" id="3.30.1330.60">
    <property type="entry name" value="OmpA-like domain"/>
    <property type="match status" value="1"/>
</dbReference>
<dbReference type="GO" id="GO:0046930">
    <property type="term" value="C:pore complex"/>
    <property type="evidence" value="ECO:0007669"/>
    <property type="project" value="UniProtKB-KW"/>
</dbReference>
<evidence type="ECO:0000256" key="11">
    <source>
        <dbReference type="SAM" id="MobiDB-lite"/>
    </source>
</evidence>
<feature type="signal peptide" evidence="12">
    <location>
        <begin position="1"/>
        <end position="19"/>
    </location>
</feature>